<protein>
    <submittedName>
        <fullName evidence="2">Exopolysaccharide biosynthesis protein</fullName>
    </submittedName>
</protein>
<dbReference type="PIRSF" id="PIRSF033239">
    <property type="entry name" value="ExoD"/>
    <property type="match status" value="1"/>
</dbReference>
<proteinExistence type="predicted"/>
<gene>
    <name evidence="2" type="ORF">ACFOLC_03185</name>
</gene>
<name>A0ABV7RMZ9_9GAMM</name>
<evidence type="ECO:0000256" key="1">
    <source>
        <dbReference type="SAM" id="Phobius"/>
    </source>
</evidence>
<keyword evidence="1" id="KW-1133">Transmembrane helix</keyword>
<dbReference type="PANTHER" id="PTHR41795">
    <property type="entry name" value="EXOPOLYSACCHARIDE SYNTHESIS PROTEIN"/>
    <property type="match status" value="1"/>
</dbReference>
<evidence type="ECO:0000313" key="3">
    <source>
        <dbReference type="Proteomes" id="UP001595740"/>
    </source>
</evidence>
<dbReference type="PANTHER" id="PTHR41795:SF1">
    <property type="entry name" value="EXOPOLYSACCHARIDE SYNTHESIS PROTEIN"/>
    <property type="match status" value="1"/>
</dbReference>
<comment type="caution">
    <text evidence="2">The sequence shown here is derived from an EMBL/GenBank/DDBJ whole genome shotgun (WGS) entry which is preliminary data.</text>
</comment>
<dbReference type="EMBL" id="JBHRXK010000001">
    <property type="protein sequence ID" value="MFC3550012.1"/>
    <property type="molecule type" value="Genomic_DNA"/>
</dbReference>
<reference evidence="3" key="1">
    <citation type="journal article" date="2019" name="Int. J. Syst. Evol. Microbiol.">
        <title>The Global Catalogue of Microorganisms (GCM) 10K type strain sequencing project: providing services to taxonomists for standard genome sequencing and annotation.</title>
        <authorList>
            <consortium name="The Broad Institute Genomics Platform"/>
            <consortium name="The Broad Institute Genome Sequencing Center for Infectious Disease"/>
            <person name="Wu L."/>
            <person name="Ma J."/>
        </authorList>
    </citation>
    <scope>NUCLEOTIDE SEQUENCE [LARGE SCALE GENOMIC DNA]</scope>
    <source>
        <strain evidence="3">KCTC 42875</strain>
    </source>
</reference>
<feature type="transmembrane region" description="Helical" evidence="1">
    <location>
        <begin position="178"/>
        <end position="205"/>
    </location>
</feature>
<keyword evidence="3" id="KW-1185">Reference proteome</keyword>
<dbReference type="RefSeq" id="WP_386757440.1">
    <property type="nucleotide sequence ID" value="NZ_JBHRXK010000001.1"/>
</dbReference>
<accession>A0ABV7RMZ9</accession>
<organism evidence="2 3">
    <name type="scientific">Lysobacter cavernae</name>
    <dbReference type="NCBI Taxonomy" id="1685901"/>
    <lineage>
        <taxon>Bacteria</taxon>
        <taxon>Pseudomonadati</taxon>
        <taxon>Pseudomonadota</taxon>
        <taxon>Gammaproteobacteria</taxon>
        <taxon>Lysobacterales</taxon>
        <taxon>Lysobacteraceae</taxon>
        <taxon>Lysobacter</taxon>
    </lineage>
</organism>
<dbReference type="Proteomes" id="UP001595740">
    <property type="component" value="Unassembled WGS sequence"/>
</dbReference>
<evidence type="ECO:0000313" key="2">
    <source>
        <dbReference type="EMBL" id="MFC3550012.1"/>
    </source>
</evidence>
<keyword evidence="1" id="KW-0472">Membrane</keyword>
<keyword evidence="1" id="KW-0812">Transmembrane</keyword>
<feature type="transmembrane region" description="Helical" evidence="1">
    <location>
        <begin position="38"/>
        <end position="56"/>
    </location>
</feature>
<dbReference type="InterPro" id="IPR010331">
    <property type="entry name" value="ExoD"/>
</dbReference>
<sequence length="209" mass="22533">MKRSGKRAPEAGTRALLDGFAAGDPAESLRLGDVFHGLGDRSFGMLLFVSTIPAFIPIPGVGGAVSGPLVILIGLQLLIGLRQPWLPGFIARRGPHRHAMVRFRDLLAPWLTRLEKLVRPRATGLLDHRIADMFTGLLLVLLGLLLSLPIPFTNFLFGGLLMLFALALLERDGWLMGLAWAAGVIAIAIFGVLSGQLAAVAARWLDMLM</sequence>
<feature type="transmembrane region" description="Helical" evidence="1">
    <location>
        <begin position="62"/>
        <end position="81"/>
    </location>
</feature>
<feature type="transmembrane region" description="Helical" evidence="1">
    <location>
        <begin position="137"/>
        <end position="166"/>
    </location>
</feature>
<dbReference type="Pfam" id="PF06055">
    <property type="entry name" value="ExoD"/>
    <property type="match status" value="1"/>
</dbReference>